<evidence type="ECO:0000256" key="1">
    <source>
        <dbReference type="SAM" id="Phobius"/>
    </source>
</evidence>
<name>A0A0R3KEA2_9BRAD</name>
<dbReference type="EMBL" id="LLXZ01000222">
    <property type="protein sequence ID" value="KRQ93881.1"/>
    <property type="molecule type" value="Genomic_DNA"/>
</dbReference>
<evidence type="ECO:0000313" key="3">
    <source>
        <dbReference type="Proteomes" id="UP000050863"/>
    </source>
</evidence>
<protein>
    <submittedName>
        <fullName evidence="2">Uncharacterized protein</fullName>
    </submittedName>
</protein>
<comment type="caution">
    <text evidence="2">The sequence shown here is derived from an EMBL/GenBank/DDBJ whole genome shotgun (WGS) entry which is preliminary data.</text>
</comment>
<keyword evidence="1" id="KW-0472">Membrane</keyword>
<gene>
    <name evidence="2" type="ORF">CQ12_30770</name>
</gene>
<dbReference type="Proteomes" id="UP000050863">
    <property type="component" value="Unassembled WGS sequence"/>
</dbReference>
<organism evidence="2 3">
    <name type="scientific">Bradyrhizobium jicamae</name>
    <dbReference type="NCBI Taxonomy" id="280332"/>
    <lineage>
        <taxon>Bacteria</taxon>
        <taxon>Pseudomonadati</taxon>
        <taxon>Pseudomonadota</taxon>
        <taxon>Alphaproteobacteria</taxon>
        <taxon>Hyphomicrobiales</taxon>
        <taxon>Nitrobacteraceae</taxon>
        <taxon>Bradyrhizobium</taxon>
    </lineage>
</organism>
<accession>A0A0R3KEA2</accession>
<proteinExistence type="predicted"/>
<keyword evidence="3" id="KW-1185">Reference proteome</keyword>
<keyword evidence="1" id="KW-1133">Transmembrane helix</keyword>
<feature type="transmembrane region" description="Helical" evidence="1">
    <location>
        <begin position="7"/>
        <end position="26"/>
    </location>
</feature>
<reference evidence="2 3" key="1">
    <citation type="submission" date="2014-03" db="EMBL/GenBank/DDBJ databases">
        <title>Bradyrhizobium valentinum sp. nov., isolated from effective nodules of Lupinus mariae-josephae, a lupine endemic of basic-lime soils in Eastern Spain.</title>
        <authorList>
            <person name="Duran D."/>
            <person name="Rey L."/>
            <person name="Navarro A."/>
            <person name="Busquets A."/>
            <person name="Imperial J."/>
            <person name="Ruiz-Argueso T."/>
        </authorList>
    </citation>
    <scope>NUCLEOTIDE SEQUENCE [LARGE SCALE GENOMIC DNA]</scope>
    <source>
        <strain evidence="2 3">PAC68</strain>
    </source>
</reference>
<feature type="transmembrane region" description="Helical" evidence="1">
    <location>
        <begin position="32"/>
        <end position="52"/>
    </location>
</feature>
<evidence type="ECO:0000313" key="2">
    <source>
        <dbReference type="EMBL" id="KRQ93881.1"/>
    </source>
</evidence>
<keyword evidence="1" id="KW-0812">Transmembrane</keyword>
<dbReference type="STRING" id="280332.CQ12_30770"/>
<sequence length="155" mass="17421">MKRAGGNYYYLCVIFIFIHCLMELIMNRVRAIWISIACSLFAIPTATTGALADSITFRVQSMASQKAQIVFYSQDRRIRWPGPGRAYSLNDYDEKSFPLSCITNEKICYGAWTTPNQQHTWGSGPNDRGGCTGCCYTCNGGGQTKLIVLRNPIRR</sequence>
<dbReference type="AlphaFoldDB" id="A0A0R3KEA2"/>